<reference evidence="1 2" key="1">
    <citation type="submission" date="2021-01" db="EMBL/GenBank/DDBJ databases">
        <title>Genome public.</title>
        <authorList>
            <person name="Liu C."/>
            <person name="Sun Q."/>
        </authorList>
    </citation>
    <scope>NUCLEOTIDE SEQUENCE [LARGE SCALE GENOMIC DNA]</scope>
    <source>
        <strain evidence="1 2">YIM B02564</strain>
    </source>
</reference>
<evidence type="ECO:0008006" key="3">
    <source>
        <dbReference type="Google" id="ProtNLM"/>
    </source>
</evidence>
<comment type="caution">
    <text evidence="1">The sequence shown here is derived from an EMBL/GenBank/DDBJ whole genome shotgun (WGS) entry which is preliminary data.</text>
</comment>
<protein>
    <recommendedName>
        <fullName evidence="3">AbrB family transcriptional regulator</fullName>
    </recommendedName>
</protein>
<proteinExistence type="predicted"/>
<gene>
    <name evidence="1" type="ORF">JK635_02170</name>
</gene>
<evidence type="ECO:0000313" key="1">
    <source>
        <dbReference type="EMBL" id="MBL4951045.1"/>
    </source>
</evidence>
<name>A0ABS1TMC2_9BACI</name>
<organism evidence="1 2">
    <name type="scientific">Neobacillus paridis</name>
    <dbReference type="NCBI Taxonomy" id="2803862"/>
    <lineage>
        <taxon>Bacteria</taxon>
        <taxon>Bacillati</taxon>
        <taxon>Bacillota</taxon>
        <taxon>Bacilli</taxon>
        <taxon>Bacillales</taxon>
        <taxon>Bacillaceae</taxon>
        <taxon>Neobacillus</taxon>
    </lineage>
</organism>
<dbReference type="RefSeq" id="WP_202651992.1">
    <property type="nucleotide sequence ID" value="NZ_JAESWB010000025.1"/>
</dbReference>
<dbReference type="EMBL" id="JAESWB010000025">
    <property type="protein sequence ID" value="MBL4951045.1"/>
    <property type="molecule type" value="Genomic_DNA"/>
</dbReference>
<sequence length="90" mass="10430">MEVKLSGNNVVIKLPVDLLVDAFNFKEDNQEVYEVKYKRKFAQGVVDYLKNHTSDSEAGLTAFQELLDEVFEEMTGNDENYIKSIEEDYQ</sequence>
<accession>A0ABS1TMC2</accession>
<dbReference type="Proteomes" id="UP000623967">
    <property type="component" value="Unassembled WGS sequence"/>
</dbReference>
<keyword evidence="2" id="KW-1185">Reference proteome</keyword>
<evidence type="ECO:0000313" key="2">
    <source>
        <dbReference type="Proteomes" id="UP000623967"/>
    </source>
</evidence>